<feature type="region of interest" description="Disordered" evidence="1">
    <location>
        <begin position="637"/>
        <end position="664"/>
    </location>
</feature>
<reference evidence="3" key="1">
    <citation type="journal article" date="2023" name="G3 (Bethesda)">
        <title>Whole genome assemblies of Zophobas morio and Tenebrio molitor.</title>
        <authorList>
            <person name="Kaur S."/>
            <person name="Stinson S.A."/>
            <person name="diCenzo G.C."/>
        </authorList>
    </citation>
    <scope>NUCLEOTIDE SEQUENCE</scope>
    <source>
        <strain evidence="3">QUZm001</strain>
    </source>
</reference>
<evidence type="ECO:0000313" key="3">
    <source>
        <dbReference type="EMBL" id="KAJ3643893.1"/>
    </source>
</evidence>
<dbReference type="EMBL" id="JALNTZ010000008">
    <property type="protein sequence ID" value="KAJ3643893.1"/>
    <property type="molecule type" value="Genomic_DNA"/>
</dbReference>
<evidence type="ECO:0000313" key="4">
    <source>
        <dbReference type="EMBL" id="KAJ3666010.1"/>
    </source>
</evidence>
<feature type="transmembrane region" description="Helical" evidence="2">
    <location>
        <begin position="607"/>
        <end position="625"/>
    </location>
</feature>
<keyword evidence="2" id="KW-1133">Transmembrane helix</keyword>
<proteinExistence type="predicted"/>
<evidence type="ECO:0000313" key="5">
    <source>
        <dbReference type="Proteomes" id="UP001168821"/>
    </source>
</evidence>
<comment type="caution">
    <text evidence="3">The sequence shown here is derived from an EMBL/GenBank/DDBJ whole genome shotgun (WGS) entry which is preliminary data.</text>
</comment>
<feature type="compositionally biased region" description="Polar residues" evidence="1">
    <location>
        <begin position="651"/>
        <end position="664"/>
    </location>
</feature>
<dbReference type="Proteomes" id="UP001168821">
    <property type="component" value="Unassembled WGS sequence"/>
</dbReference>
<dbReference type="EMBL" id="JALNTZ010000001">
    <property type="protein sequence ID" value="KAJ3666010.1"/>
    <property type="molecule type" value="Genomic_DNA"/>
</dbReference>
<sequence>MLVIYYMGILYFGQAVEINTGVYWRKLPNTITYEASIPLIYTTKWETGDNAGHSSTSLMDCGENGKSLNCQLIKEIERLSNLYEGERSMLRQLIEGEIVREQGVRRKRALDFIASSFEWCCGFATQHKFKKLAANEQQLAEQVNQLQLGLTESLKSIGQESKAFRKYQNDTANTFRQIERRMHLAEKVASDLMVKVENQVRGEERLALTAIYNNYLNLKKIINTIRIMEQNEVATACKQHLIPQIILPPSVLRADLILLQDNIANHRQELAISVGDAEVLYTLPICDCVLTEKTITVHIRIPVRTKGFSWSLFELIAVPFKWHNQTCRTQHESVYVAVSEGVSRQVRAISGVSLHHCKPFENKLCFLPRFSADSLHGPTCVNKLVAGGSSLELSRHCPMTCYDSTAMTITEVEEETYVITHARNESCIKCNNQLRPIVKQEDAEPGAKKIVLPCHCQLMLHDEVIIGRRFPCKEDEKEITITHILPAPWSTVGAMVINDFEKTVPLHFDSLKSCLNENWTLTIPHVNLTSPIEKLADVYRRIKVHQEDHDWTNTYTVHGDSMMLIWNLILSVGLGYVLFRRNPIGMVYAAAPGAHAWGEKDHLDHQVVLTIMCIAILVFIGYIGFKMCKFLFSRKRGTGRNRDNPRKVESGNETSVPLQTRGRQVSLSEGRLELGEEAFLALARGQSTSIIIQPIRSSEEERESN</sequence>
<keyword evidence="2" id="KW-0472">Membrane</keyword>
<feature type="compositionally biased region" description="Basic and acidic residues" evidence="1">
    <location>
        <begin position="640"/>
        <end position="650"/>
    </location>
</feature>
<evidence type="ECO:0000256" key="2">
    <source>
        <dbReference type="SAM" id="Phobius"/>
    </source>
</evidence>
<evidence type="ECO:0000256" key="1">
    <source>
        <dbReference type="SAM" id="MobiDB-lite"/>
    </source>
</evidence>
<accession>A0AA38HU66</accession>
<gene>
    <name evidence="4" type="ORF">Zmor_001470</name>
    <name evidence="3" type="ORF">Zmor_026576</name>
</gene>
<keyword evidence="2" id="KW-0812">Transmembrane</keyword>
<organism evidence="3 5">
    <name type="scientific">Zophobas morio</name>
    <dbReference type="NCBI Taxonomy" id="2755281"/>
    <lineage>
        <taxon>Eukaryota</taxon>
        <taxon>Metazoa</taxon>
        <taxon>Ecdysozoa</taxon>
        <taxon>Arthropoda</taxon>
        <taxon>Hexapoda</taxon>
        <taxon>Insecta</taxon>
        <taxon>Pterygota</taxon>
        <taxon>Neoptera</taxon>
        <taxon>Endopterygota</taxon>
        <taxon>Coleoptera</taxon>
        <taxon>Polyphaga</taxon>
        <taxon>Cucujiformia</taxon>
        <taxon>Tenebrionidae</taxon>
        <taxon>Zophobas</taxon>
    </lineage>
</organism>
<protein>
    <submittedName>
        <fullName evidence="3">Uncharacterized protein</fullName>
    </submittedName>
</protein>
<name>A0AA38HU66_9CUCU</name>
<dbReference type="AlphaFoldDB" id="A0AA38HU66"/>
<feature type="transmembrane region" description="Helical" evidence="2">
    <location>
        <begin position="562"/>
        <end position="579"/>
    </location>
</feature>
<keyword evidence="5" id="KW-1185">Reference proteome</keyword>